<evidence type="ECO:0000259" key="2">
    <source>
        <dbReference type="Pfam" id="PF13439"/>
    </source>
</evidence>
<evidence type="ECO:0000313" key="3">
    <source>
        <dbReference type="EMBL" id="GEN62691.1"/>
    </source>
</evidence>
<dbReference type="Gene3D" id="3.40.50.2000">
    <property type="entry name" value="Glycogen Phosphorylase B"/>
    <property type="match status" value="2"/>
</dbReference>
<dbReference type="EMBL" id="BJYG01000008">
    <property type="protein sequence ID" value="GEN62691.1"/>
    <property type="molecule type" value="Genomic_DNA"/>
</dbReference>
<keyword evidence="4" id="KW-1185">Reference proteome</keyword>
<dbReference type="OrthoDB" id="529131at2"/>
<dbReference type="SUPFAM" id="SSF53756">
    <property type="entry name" value="UDP-Glycosyltransferase/glycogen phosphorylase"/>
    <property type="match status" value="1"/>
</dbReference>
<evidence type="ECO:0000313" key="4">
    <source>
        <dbReference type="Proteomes" id="UP000321746"/>
    </source>
</evidence>
<accession>A0A511XIF2</accession>
<feature type="domain" description="Glycosyl transferase family 1" evidence="1">
    <location>
        <begin position="180"/>
        <end position="332"/>
    </location>
</feature>
<dbReference type="InterPro" id="IPR028098">
    <property type="entry name" value="Glyco_trans_4-like_N"/>
</dbReference>
<dbReference type="Pfam" id="PF00534">
    <property type="entry name" value="Glycos_transf_1"/>
    <property type="match status" value="1"/>
</dbReference>
<comment type="caution">
    <text evidence="3">The sequence shown here is derived from an EMBL/GenBank/DDBJ whole genome shotgun (WGS) entry which is preliminary data.</text>
</comment>
<dbReference type="Proteomes" id="UP000321746">
    <property type="component" value="Unassembled WGS sequence"/>
</dbReference>
<name>A0A511XIF2_9PROT</name>
<dbReference type="RefSeq" id="WP_146886541.1">
    <property type="nucleotide sequence ID" value="NZ_BJYG01000008.1"/>
</dbReference>
<protein>
    <recommendedName>
        <fullName evidence="5">Glycosyl transferase</fullName>
    </recommendedName>
</protein>
<organism evidence="3 4">
    <name type="scientific">Acetobacter oeni</name>
    <dbReference type="NCBI Taxonomy" id="304077"/>
    <lineage>
        <taxon>Bacteria</taxon>
        <taxon>Pseudomonadati</taxon>
        <taxon>Pseudomonadota</taxon>
        <taxon>Alphaproteobacteria</taxon>
        <taxon>Acetobacterales</taxon>
        <taxon>Acetobacteraceae</taxon>
        <taxon>Acetobacter</taxon>
    </lineage>
</organism>
<evidence type="ECO:0008006" key="5">
    <source>
        <dbReference type="Google" id="ProtNLM"/>
    </source>
</evidence>
<dbReference type="InterPro" id="IPR001296">
    <property type="entry name" value="Glyco_trans_1"/>
</dbReference>
<evidence type="ECO:0000259" key="1">
    <source>
        <dbReference type="Pfam" id="PF00534"/>
    </source>
</evidence>
<dbReference type="PANTHER" id="PTHR12526">
    <property type="entry name" value="GLYCOSYLTRANSFERASE"/>
    <property type="match status" value="1"/>
</dbReference>
<reference evidence="3 4" key="1">
    <citation type="submission" date="2019-07" db="EMBL/GenBank/DDBJ databases">
        <title>Whole genome shotgun sequence of Acetobacter oeni NBRC 105207.</title>
        <authorList>
            <person name="Hosoyama A."/>
            <person name="Uohara A."/>
            <person name="Ohji S."/>
            <person name="Ichikawa N."/>
        </authorList>
    </citation>
    <scope>NUCLEOTIDE SEQUENCE [LARGE SCALE GENOMIC DNA]</scope>
    <source>
        <strain evidence="3 4">NBRC 105207</strain>
    </source>
</reference>
<gene>
    <name evidence="3" type="ORF">AOE01nite_09150</name>
</gene>
<feature type="domain" description="Glycosyltransferase subfamily 4-like N-terminal" evidence="2">
    <location>
        <begin position="13"/>
        <end position="160"/>
    </location>
</feature>
<proteinExistence type="predicted"/>
<dbReference type="Pfam" id="PF13439">
    <property type="entry name" value="Glyco_transf_4"/>
    <property type="match status" value="1"/>
</dbReference>
<dbReference type="CDD" id="cd03801">
    <property type="entry name" value="GT4_PimA-like"/>
    <property type="match status" value="1"/>
</dbReference>
<dbReference type="GO" id="GO:0016757">
    <property type="term" value="F:glycosyltransferase activity"/>
    <property type="evidence" value="ECO:0007669"/>
    <property type="project" value="InterPro"/>
</dbReference>
<dbReference type="AlphaFoldDB" id="A0A511XIF2"/>
<sequence length="378" mass="41504">MRIAYIINSLEGGGAATGLRPVVSFLRDAGHSVTIFALTPRDRRAESWFIAEGFEVRTREGGEKDHRAAFTWLSQEVADLDPTHIWTSLTRATLLGQLVGQRHRIPVVSWQHNAWLKWDNRILLRLMRRLSCHWIADSAFVADLTRQRLDLSDERVSSWPIFSASPETAQARPWCRGETIRIGSLGRLHTAKGYDILCAALRLLPQEGLPDFKISIGGKGKEEANLQSGISEANLNCIRLEGFVGNTQAFLAGQHLYIQPSRREGFCIAAHEAMQAGLGVIASSVGELSHSVKNNVTGWQVPPENPQALADVLVTALRNPERLEAIGTAARAHVLKMFGPARFHAAGQRVMDSIPGAVADSRKSIIENVLVSPLPDAA</sequence>